<dbReference type="PANTHER" id="PTHR42878">
    <property type="entry name" value="TWO-COMPONENT HISTIDINE KINASE"/>
    <property type="match status" value="1"/>
</dbReference>
<evidence type="ECO:0000256" key="4">
    <source>
        <dbReference type="ARBA" id="ARBA00022679"/>
    </source>
</evidence>
<dbReference type="Gene3D" id="1.10.287.130">
    <property type="match status" value="1"/>
</dbReference>
<feature type="transmembrane region" description="Helical" evidence="6">
    <location>
        <begin position="56"/>
        <end position="76"/>
    </location>
</feature>
<dbReference type="CDD" id="cd00082">
    <property type="entry name" value="HisKA"/>
    <property type="match status" value="1"/>
</dbReference>
<evidence type="ECO:0000313" key="9">
    <source>
        <dbReference type="Proteomes" id="UP000521868"/>
    </source>
</evidence>
<keyword evidence="9" id="KW-1185">Reference proteome</keyword>
<dbReference type="GO" id="GO:0000156">
    <property type="term" value="F:phosphorelay response regulator activity"/>
    <property type="evidence" value="ECO:0007669"/>
    <property type="project" value="TreeGrafter"/>
</dbReference>
<dbReference type="EC" id="2.7.13.3" evidence="2"/>
<dbReference type="SUPFAM" id="SSF55874">
    <property type="entry name" value="ATPase domain of HSP90 chaperone/DNA topoisomerase II/histidine kinase"/>
    <property type="match status" value="1"/>
</dbReference>
<feature type="transmembrane region" description="Helical" evidence="6">
    <location>
        <begin position="26"/>
        <end position="44"/>
    </location>
</feature>
<comment type="caution">
    <text evidence="8">The sequence shown here is derived from an EMBL/GenBank/DDBJ whole genome shotgun (WGS) entry which is preliminary data.</text>
</comment>
<dbReference type="InterPro" id="IPR004358">
    <property type="entry name" value="Sig_transdc_His_kin-like_C"/>
</dbReference>
<dbReference type="Proteomes" id="UP000521868">
    <property type="component" value="Unassembled WGS sequence"/>
</dbReference>
<keyword evidence="6" id="KW-0472">Membrane</keyword>
<feature type="domain" description="Histidine kinase" evidence="7">
    <location>
        <begin position="200"/>
        <end position="420"/>
    </location>
</feature>
<dbReference type="PRINTS" id="PR00344">
    <property type="entry name" value="BCTRLSENSOR"/>
</dbReference>
<gene>
    <name evidence="8" type="ORF">RAMLITH_11425</name>
</gene>
<dbReference type="PANTHER" id="PTHR42878:SF14">
    <property type="entry name" value="OSMOLARITY TWO-COMPONENT SYSTEM PROTEIN SSK1"/>
    <property type="match status" value="1"/>
</dbReference>
<dbReference type="Pfam" id="PF02518">
    <property type="entry name" value="HATPase_c"/>
    <property type="match status" value="1"/>
</dbReference>
<dbReference type="SMART" id="SM00387">
    <property type="entry name" value="HATPase_c"/>
    <property type="match status" value="1"/>
</dbReference>
<accession>A0A7X6DFZ5</accession>
<name>A0A7X6DFZ5_9BURK</name>
<keyword evidence="6" id="KW-0812">Transmembrane</keyword>
<evidence type="ECO:0000256" key="5">
    <source>
        <dbReference type="ARBA" id="ARBA00022777"/>
    </source>
</evidence>
<evidence type="ECO:0000259" key="7">
    <source>
        <dbReference type="PROSITE" id="PS50109"/>
    </source>
</evidence>
<dbReference type="SUPFAM" id="SSF47384">
    <property type="entry name" value="Homodimeric domain of signal transducing histidine kinase"/>
    <property type="match status" value="1"/>
</dbReference>
<feature type="transmembrane region" description="Helical" evidence="6">
    <location>
        <begin position="110"/>
        <end position="126"/>
    </location>
</feature>
<proteinExistence type="predicted"/>
<dbReference type="InterPro" id="IPR003594">
    <property type="entry name" value="HATPase_dom"/>
</dbReference>
<dbReference type="GO" id="GO:0007234">
    <property type="term" value="P:osmosensory signaling via phosphorelay pathway"/>
    <property type="evidence" value="ECO:0007669"/>
    <property type="project" value="TreeGrafter"/>
</dbReference>
<feature type="transmembrane region" description="Helical" evidence="6">
    <location>
        <begin position="83"/>
        <end position="104"/>
    </location>
</feature>
<evidence type="ECO:0000256" key="3">
    <source>
        <dbReference type="ARBA" id="ARBA00022553"/>
    </source>
</evidence>
<reference evidence="8 9" key="1">
    <citation type="journal article" date="2020" name="Nature">
        <title>Bacterial chemolithoautotrophy via manganese oxidation.</title>
        <authorList>
            <person name="Yu H."/>
            <person name="Leadbetter J.R."/>
        </authorList>
    </citation>
    <scope>NUCLEOTIDE SEQUENCE [LARGE SCALE GENOMIC DNA]</scope>
    <source>
        <strain evidence="8 9">RBP-1</strain>
    </source>
</reference>
<dbReference type="PROSITE" id="PS50109">
    <property type="entry name" value="HIS_KIN"/>
    <property type="match status" value="1"/>
</dbReference>
<keyword evidence="4" id="KW-0808">Transferase</keyword>
<sequence length="421" mass="46116">MLRSWTSNEVVRPLVEPILHPSRWRIRALGLATAFGHPLFYFAWAKLLPQPYESLALRILVSVLGISLLVFPSLTATPPRKSAVVVFTAIFWLTLPLFFAWMYFCNGGNAVWLASFGAMFLIYYHVTDWRIATLGSASGTLLAWLAFKAFGPALPEWPDGQVATNALVLAFCWIMGLILAISSSNLRREQLNSTLATMGIMAHELRTPLATISLIGDAIRNEAAACEPEAGASLEKLADRLHATVRNMNHQIDGQITNARLMRLPTHLDVVNAADLVREAVAGYPYRTARERECVTVRVEQDFQFRGSHALFLQVIDNLLKNALRSLAAASHSSGPGDLLVLVRTSGGRGQIVVQDRGVGMDPRLRTLIFTPFFSTNRASGHGLGLAFCQRVVHSAEGTIRVQSATTQGASFTIELPVLAA</sequence>
<dbReference type="InterPro" id="IPR050351">
    <property type="entry name" value="BphY/WalK/GraS-like"/>
</dbReference>
<dbReference type="InterPro" id="IPR003661">
    <property type="entry name" value="HisK_dim/P_dom"/>
</dbReference>
<evidence type="ECO:0000256" key="2">
    <source>
        <dbReference type="ARBA" id="ARBA00012438"/>
    </source>
</evidence>
<evidence type="ECO:0000313" key="8">
    <source>
        <dbReference type="EMBL" id="NKE66433.1"/>
    </source>
</evidence>
<protein>
    <recommendedName>
        <fullName evidence="2">histidine kinase</fullName>
        <ecNumber evidence="2">2.7.13.3</ecNumber>
    </recommendedName>
</protein>
<dbReference type="InterPro" id="IPR036890">
    <property type="entry name" value="HATPase_C_sf"/>
</dbReference>
<comment type="catalytic activity">
    <reaction evidence="1">
        <text>ATP + protein L-histidine = ADP + protein N-phospho-L-histidine.</text>
        <dbReference type="EC" id="2.7.13.3"/>
    </reaction>
</comment>
<dbReference type="GO" id="GO:0030295">
    <property type="term" value="F:protein kinase activator activity"/>
    <property type="evidence" value="ECO:0007669"/>
    <property type="project" value="TreeGrafter"/>
</dbReference>
<feature type="transmembrane region" description="Helical" evidence="6">
    <location>
        <begin position="162"/>
        <end position="181"/>
    </location>
</feature>
<keyword evidence="5 8" id="KW-0418">Kinase</keyword>
<feature type="transmembrane region" description="Helical" evidence="6">
    <location>
        <begin position="131"/>
        <end position="150"/>
    </location>
</feature>
<organism evidence="8 9">
    <name type="scientific">Ramlibacter lithotrophicus</name>
    <dbReference type="NCBI Taxonomy" id="2606681"/>
    <lineage>
        <taxon>Bacteria</taxon>
        <taxon>Pseudomonadati</taxon>
        <taxon>Pseudomonadota</taxon>
        <taxon>Betaproteobacteria</taxon>
        <taxon>Burkholderiales</taxon>
        <taxon>Comamonadaceae</taxon>
        <taxon>Ramlibacter</taxon>
    </lineage>
</organism>
<dbReference type="Gene3D" id="3.30.565.10">
    <property type="entry name" value="Histidine kinase-like ATPase, C-terminal domain"/>
    <property type="match status" value="1"/>
</dbReference>
<evidence type="ECO:0000256" key="6">
    <source>
        <dbReference type="SAM" id="Phobius"/>
    </source>
</evidence>
<keyword evidence="3" id="KW-0597">Phosphoprotein</keyword>
<dbReference type="EMBL" id="VTOX01000003">
    <property type="protein sequence ID" value="NKE66433.1"/>
    <property type="molecule type" value="Genomic_DNA"/>
</dbReference>
<dbReference type="InterPro" id="IPR005467">
    <property type="entry name" value="His_kinase_dom"/>
</dbReference>
<keyword evidence="6" id="KW-1133">Transmembrane helix</keyword>
<evidence type="ECO:0000256" key="1">
    <source>
        <dbReference type="ARBA" id="ARBA00000085"/>
    </source>
</evidence>
<dbReference type="AlphaFoldDB" id="A0A7X6DFZ5"/>
<dbReference type="InterPro" id="IPR036097">
    <property type="entry name" value="HisK_dim/P_sf"/>
</dbReference>
<dbReference type="GO" id="GO:0000155">
    <property type="term" value="F:phosphorelay sensor kinase activity"/>
    <property type="evidence" value="ECO:0007669"/>
    <property type="project" value="InterPro"/>
</dbReference>